<reference evidence="1 2" key="1">
    <citation type="journal article" date="2012" name="New Phytol.">
        <title>Insight into trade-off between wood decay and parasitism from the genome of a fungal forest pathogen.</title>
        <authorList>
            <person name="Olson A."/>
            <person name="Aerts A."/>
            <person name="Asiegbu F."/>
            <person name="Belbahri L."/>
            <person name="Bouzid O."/>
            <person name="Broberg A."/>
            <person name="Canback B."/>
            <person name="Coutinho P.M."/>
            <person name="Cullen D."/>
            <person name="Dalman K."/>
            <person name="Deflorio G."/>
            <person name="van Diepen L.T."/>
            <person name="Dunand C."/>
            <person name="Duplessis S."/>
            <person name="Durling M."/>
            <person name="Gonthier P."/>
            <person name="Grimwood J."/>
            <person name="Fossdal C.G."/>
            <person name="Hansson D."/>
            <person name="Henrissat B."/>
            <person name="Hietala A."/>
            <person name="Himmelstrand K."/>
            <person name="Hoffmeister D."/>
            <person name="Hogberg N."/>
            <person name="James T.Y."/>
            <person name="Karlsson M."/>
            <person name="Kohler A."/>
            <person name="Kues U."/>
            <person name="Lee Y.H."/>
            <person name="Lin Y.C."/>
            <person name="Lind M."/>
            <person name="Lindquist E."/>
            <person name="Lombard V."/>
            <person name="Lucas S."/>
            <person name="Lunden K."/>
            <person name="Morin E."/>
            <person name="Murat C."/>
            <person name="Park J."/>
            <person name="Raffaello T."/>
            <person name="Rouze P."/>
            <person name="Salamov A."/>
            <person name="Schmutz J."/>
            <person name="Solheim H."/>
            <person name="Stahlberg J."/>
            <person name="Velez H."/>
            <person name="de Vries R.P."/>
            <person name="Wiebenga A."/>
            <person name="Woodward S."/>
            <person name="Yakovlev I."/>
            <person name="Garbelotto M."/>
            <person name="Martin F."/>
            <person name="Grigoriev I.V."/>
            <person name="Stenlid J."/>
        </authorList>
    </citation>
    <scope>NUCLEOTIDE SEQUENCE [LARGE SCALE GENOMIC DNA]</scope>
    <source>
        <strain evidence="1 2">TC 32-1</strain>
    </source>
</reference>
<dbReference type="HOGENOM" id="CLU_758769_0_0_1"/>
<organism evidence="1 2">
    <name type="scientific">Heterobasidion irregulare (strain TC 32-1)</name>
    <dbReference type="NCBI Taxonomy" id="747525"/>
    <lineage>
        <taxon>Eukaryota</taxon>
        <taxon>Fungi</taxon>
        <taxon>Dikarya</taxon>
        <taxon>Basidiomycota</taxon>
        <taxon>Agaricomycotina</taxon>
        <taxon>Agaricomycetes</taxon>
        <taxon>Russulales</taxon>
        <taxon>Bondarzewiaceae</taxon>
        <taxon>Heterobasidion</taxon>
        <taxon>Heterobasidion annosum species complex</taxon>
    </lineage>
</organism>
<evidence type="ECO:0000313" key="2">
    <source>
        <dbReference type="Proteomes" id="UP000030671"/>
    </source>
</evidence>
<dbReference type="Proteomes" id="UP000030671">
    <property type="component" value="Unassembled WGS sequence"/>
</dbReference>
<sequence length="365" mass="39861">MPDSFSHSHHRATPSRANVLAIRHRARNPRTRASRSLAPFAPSMKPSEYISGGKRPRLPSMDLVPVSLTASFPRRRYQPPFVPSLRLSLMTPFRPSTSGVCERAALCAHVHAGFALSPTSPEARAPSFTQPVTPELKQRGRAPFKYSRSTSSLDGCARVMGATALRGGHRSGWKHVKVVVMGCATAWLRCVGISRRGSGGVDLGLGRALQASDLRDSLCKVQAIRADNAGKRREGFGGTPNITYSCSSARERESVKDPLYEDSRFFGHLHFLCPQLRLRLVATSRSGATLSQQSPAAGRPPNHDTFLFGKTMVAAQVQARHLHTIRVQWQICAPPATRRFPCYFDAEAHSCARAHPGDGVPPARC</sequence>
<keyword evidence="2" id="KW-1185">Reference proteome</keyword>
<evidence type="ECO:0000313" key="1">
    <source>
        <dbReference type="EMBL" id="ETW86295.1"/>
    </source>
</evidence>
<dbReference type="RefSeq" id="XP_009543050.1">
    <property type="nucleotide sequence ID" value="XM_009544755.1"/>
</dbReference>
<dbReference type="AlphaFoldDB" id="W4KLR7"/>
<gene>
    <name evidence="1" type="ORF">HETIRDRAFT_100202</name>
</gene>
<dbReference type="EMBL" id="KI925455">
    <property type="protein sequence ID" value="ETW86295.1"/>
    <property type="molecule type" value="Genomic_DNA"/>
</dbReference>
<name>W4KLR7_HETIT</name>
<accession>W4KLR7</accession>
<protein>
    <submittedName>
        <fullName evidence="1">Uncharacterized protein</fullName>
    </submittedName>
</protein>
<proteinExistence type="predicted"/>
<dbReference type="GeneID" id="20665669"/>
<dbReference type="InParanoid" id="W4KLR7"/>
<dbReference type="KEGG" id="hir:HETIRDRAFT_100202"/>